<keyword evidence="3" id="KW-0677">Repeat</keyword>
<sequence length="278" mass="30822">MGNEECAWIFWIVLLCLCDCSASHLSYTISEEANKGTLVGNIAKNLNLNVQELEDRGLSIVSSYSKKYFDVNLGTGDIFVNDRIDREELCPNTEQCALRIQAVLTNPMVVHRIEVNVLDINDNSPEFNEYLYLVNISESVPPGERYLLPIAEDADVGSYAVKNYKLDKNEHFSLDVQSTGEHGLSAELVLDKALDREKQPVLKLVLTALDGGKPGRSGSLQIHVLVIDANDNTPVFSKSLYKVRANENTAPGTALIRINATDLDEGMNGKIVYSFVKR</sequence>
<evidence type="ECO:0000256" key="5">
    <source>
        <dbReference type="ARBA" id="ARBA00022889"/>
    </source>
</evidence>
<dbReference type="EMBL" id="JAHRIO010097035">
    <property type="protein sequence ID" value="MEQ2190220.1"/>
    <property type="molecule type" value="Genomic_DNA"/>
</dbReference>
<evidence type="ECO:0000259" key="11">
    <source>
        <dbReference type="PROSITE" id="PS50268"/>
    </source>
</evidence>
<keyword evidence="8" id="KW-0325">Glycoprotein</keyword>
<evidence type="ECO:0000256" key="2">
    <source>
        <dbReference type="ARBA" id="ARBA00022692"/>
    </source>
</evidence>
<dbReference type="PROSITE" id="PS00232">
    <property type="entry name" value="CADHERIN_1"/>
    <property type="match status" value="1"/>
</dbReference>
<feature type="chain" id="PRO_5046946682" description="Cadherin domain-containing protein" evidence="10">
    <location>
        <begin position="23"/>
        <end position="278"/>
    </location>
</feature>
<dbReference type="InterPro" id="IPR013164">
    <property type="entry name" value="Cadherin_N"/>
</dbReference>
<dbReference type="PROSITE" id="PS50268">
    <property type="entry name" value="CADHERIN_2"/>
    <property type="match status" value="3"/>
</dbReference>
<keyword evidence="2" id="KW-0812">Transmembrane</keyword>
<gene>
    <name evidence="12" type="ORF">GOODEAATRI_033546</name>
</gene>
<feature type="domain" description="Cadherin" evidence="11">
    <location>
        <begin position="21"/>
        <end position="127"/>
    </location>
</feature>
<keyword evidence="10" id="KW-0732">Signal</keyword>
<proteinExistence type="predicted"/>
<keyword evidence="7" id="KW-0472">Membrane</keyword>
<dbReference type="SUPFAM" id="SSF49313">
    <property type="entry name" value="Cadherin-like"/>
    <property type="match status" value="3"/>
</dbReference>
<dbReference type="InterPro" id="IPR050174">
    <property type="entry name" value="Protocadherin/Cadherin-CA"/>
</dbReference>
<dbReference type="PANTHER" id="PTHR24028:SF287">
    <property type="entry name" value="CADHERIN-RELATED NEURONAL RECEPTOR VARIABLE 1-RELATED"/>
    <property type="match status" value="1"/>
</dbReference>
<evidence type="ECO:0000256" key="4">
    <source>
        <dbReference type="ARBA" id="ARBA00022837"/>
    </source>
</evidence>
<organism evidence="12 13">
    <name type="scientific">Goodea atripinnis</name>
    <dbReference type="NCBI Taxonomy" id="208336"/>
    <lineage>
        <taxon>Eukaryota</taxon>
        <taxon>Metazoa</taxon>
        <taxon>Chordata</taxon>
        <taxon>Craniata</taxon>
        <taxon>Vertebrata</taxon>
        <taxon>Euteleostomi</taxon>
        <taxon>Actinopterygii</taxon>
        <taxon>Neopterygii</taxon>
        <taxon>Teleostei</taxon>
        <taxon>Neoteleostei</taxon>
        <taxon>Acanthomorphata</taxon>
        <taxon>Ovalentaria</taxon>
        <taxon>Atherinomorphae</taxon>
        <taxon>Cyprinodontiformes</taxon>
        <taxon>Goodeidae</taxon>
        <taxon>Goodea</taxon>
    </lineage>
</organism>
<keyword evidence="4 9" id="KW-0106">Calcium</keyword>
<evidence type="ECO:0000256" key="1">
    <source>
        <dbReference type="ARBA" id="ARBA00004167"/>
    </source>
</evidence>
<keyword evidence="5" id="KW-0130">Cell adhesion</keyword>
<dbReference type="InterPro" id="IPR020894">
    <property type="entry name" value="Cadherin_CS"/>
</dbReference>
<keyword evidence="6" id="KW-1133">Transmembrane helix</keyword>
<feature type="signal peptide" evidence="10">
    <location>
        <begin position="1"/>
        <end position="22"/>
    </location>
</feature>
<evidence type="ECO:0000313" key="13">
    <source>
        <dbReference type="Proteomes" id="UP001476798"/>
    </source>
</evidence>
<dbReference type="Pfam" id="PF08266">
    <property type="entry name" value="Cadherin_2"/>
    <property type="match status" value="1"/>
</dbReference>
<feature type="domain" description="Cadherin" evidence="11">
    <location>
        <begin position="237"/>
        <end position="275"/>
    </location>
</feature>
<evidence type="ECO:0000256" key="9">
    <source>
        <dbReference type="PROSITE-ProRule" id="PRU00043"/>
    </source>
</evidence>
<dbReference type="PANTHER" id="PTHR24028">
    <property type="entry name" value="CADHERIN-87A"/>
    <property type="match status" value="1"/>
</dbReference>
<comment type="subcellular location">
    <subcellularLocation>
        <location evidence="1">Membrane</location>
        <topology evidence="1">Single-pass membrane protein</topology>
    </subcellularLocation>
</comment>
<reference evidence="12 13" key="1">
    <citation type="submission" date="2021-06" db="EMBL/GenBank/DDBJ databases">
        <authorList>
            <person name="Palmer J.M."/>
        </authorList>
    </citation>
    <scope>NUCLEOTIDE SEQUENCE [LARGE SCALE GENOMIC DNA]</scope>
    <source>
        <strain evidence="12 13">GA_2019</strain>
        <tissue evidence="12">Muscle</tissue>
    </source>
</reference>
<keyword evidence="13" id="KW-1185">Reference proteome</keyword>
<evidence type="ECO:0000313" key="12">
    <source>
        <dbReference type="EMBL" id="MEQ2190220.1"/>
    </source>
</evidence>
<dbReference type="CDD" id="cd11304">
    <property type="entry name" value="Cadherin_repeat"/>
    <property type="match status" value="3"/>
</dbReference>
<evidence type="ECO:0000256" key="8">
    <source>
        <dbReference type="ARBA" id="ARBA00023180"/>
    </source>
</evidence>
<dbReference type="Gene3D" id="2.60.40.60">
    <property type="entry name" value="Cadherins"/>
    <property type="match status" value="3"/>
</dbReference>
<dbReference type="SMART" id="SM00112">
    <property type="entry name" value="CA"/>
    <property type="match status" value="2"/>
</dbReference>
<evidence type="ECO:0000256" key="3">
    <source>
        <dbReference type="ARBA" id="ARBA00022737"/>
    </source>
</evidence>
<dbReference type="PRINTS" id="PR00205">
    <property type="entry name" value="CADHERIN"/>
</dbReference>
<dbReference type="InterPro" id="IPR002126">
    <property type="entry name" value="Cadherin-like_dom"/>
</dbReference>
<protein>
    <recommendedName>
        <fullName evidence="11">Cadherin domain-containing protein</fullName>
    </recommendedName>
</protein>
<name>A0ABV0Q355_9TELE</name>
<feature type="domain" description="Cadherin" evidence="11">
    <location>
        <begin position="128"/>
        <end position="236"/>
    </location>
</feature>
<evidence type="ECO:0000256" key="6">
    <source>
        <dbReference type="ARBA" id="ARBA00022989"/>
    </source>
</evidence>
<dbReference type="InterPro" id="IPR015919">
    <property type="entry name" value="Cadherin-like_sf"/>
</dbReference>
<accession>A0ABV0Q355</accession>
<evidence type="ECO:0000256" key="7">
    <source>
        <dbReference type="ARBA" id="ARBA00023136"/>
    </source>
</evidence>
<comment type="caution">
    <text evidence="12">The sequence shown here is derived from an EMBL/GenBank/DDBJ whole genome shotgun (WGS) entry which is preliminary data.</text>
</comment>
<evidence type="ECO:0000256" key="10">
    <source>
        <dbReference type="SAM" id="SignalP"/>
    </source>
</evidence>
<dbReference type="Proteomes" id="UP001476798">
    <property type="component" value="Unassembled WGS sequence"/>
</dbReference>
<dbReference type="Pfam" id="PF00028">
    <property type="entry name" value="Cadherin"/>
    <property type="match status" value="1"/>
</dbReference>
<feature type="non-terminal residue" evidence="12">
    <location>
        <position position="278"/>
    </location>
</feature>